<dbReference type="EC" id="2.7.8.26" evidence="5 19"/>
<dbReference type="GO" id="GO:0005886">
    <property type="term" value="C:plasma membrane"/>
    <property type="evidence" value="ECO:0007669"/>
    <property type="project" value="UniProtKB-SubCell"/>
</dbReference>
<comment type="caution">
    <text evidence="20">The sequence shown here is derived from an EMBL/GenBank/DDBJ whole genome shotgun (WGS) entry which is preliminary data.</text>
</comment>
<evidence type="ECO:0000256" key="17">
    <source>
        <dbReference type="ARBA" id="ARBA00048623"/>
    </source>
</evidence>
<comment type="subcellular location">
    <subcellularLocation>
        <location evidence="2 19">Cell membrane</location>
        <topology evidence="2 19">Multi-pass membrane protein</topology>
    </subcellularLocation>
</comment>
<keyword evidence="10 19" id="KW-0812">Transmembrane</keyword>
<organism evidence="20 21">
    <name type="scientific">candidate division MSBL1 archaeon SCGC-AAA259O05</name>
    <dbReference type="NCBI Taxonomy" id="1698271"/>
    <lineage>
        <taxon>Archaea</taxon>
        <taxon>Methanobacteriati</taxon>
        <taxon>Methanobacteriota</taxon>
        <taxon>candidate division MSBL1</taxon>
    </lineage>
</organism>
<dbReference type="EMBL" id="LHXV01000001">
    <property type="protein sequence ID" value="KXB01829.1"/>
    <property type="molecule type" value="Genomic_DNA"/>
</dbReference>
<dbReference type="AlphaFoldDB" id="A0A133V5W0"/>
<dbReference type="PATRIC" id="fig|1698271.3.peg.23"/>
<keyword evidence="13 19" id="KW-0472">Membrane</keyword>
<keyword evidence="11 19" id="KW-0460">Magnesium</keyword>
<dbReference type="NCBIfam" id="TIGR00317">
    <property type="entry name" value="cobS"/>
    <property type="match status" value="1"/>
</dbReference>
<dbReference type="PANTHER" id="PTHR34148">
    <property type="entry name" value="ADENOSYLCOBINAMIDE-GDP RIBAZOLETRANSFERASE"/>
    <property type="match status" value="1"/>
</dbReference>
<accession>A0A133V5W0</accession>
<feature type="transmembrane region" description="Helical" evidence="19">
    <location>
        <begin position="60"/>
        <end position="83"/>
    </location>
</feature>
<dbReference type="UniPathway" id="UPA00148">
    <property type="reaction ID" value="UER00238"/>
</dbReference>
<dbReference type="HAMAP" id="MF_00719">
    <property type="entry name" value="CobS"/>
    <property type="match status" value="1"/>
</dbReference>
<evidence type="ECO:0000256" key="19">
    <source>
        <dbReference type="HAMAP-Rule" id="MF_00719"/>
    </source>
</evidence>
<evidence type="ECO:0000256" key="8">
    <source>
        <dbReference type="ARBA" id="ARBA00022573"/>
    </source>
</evidence>
<evidence type="ECO:0000313" key="20">
    <source>
        <dbReference type="EMBL" id="KXB01829.1"/>
    </source>
</evidence>
<dbReference type="GO" id="GO:0009236">
    <property type="term" value="P:cobalamin biosynthetic process"/>
    <property type="evidence" value="ECO:0007669"/>
    <property type="project" value="UniProtKB-UniRule"/>
</dbReference>
<protein>
    <recommendedName>
        <fullName evidence="6 19">Adenosylcobinamide-GDP ribazoletransferase</fullName>
        <ecNumber evidence="5 19">2.7.8.26</ecNumber>
    </recommendedName>
    <alternativeName>
        <fullName evidence="16 19">Cobalamin synthase</fullName>
    </alternativeName>
    <alternativeName>
        <fullName evidence="15 19">Cobalamin-5'-phosphate synthase</fullName>
    </alternativeName>
</protein>
<comment type="catalytic activity">
    <reaction evidence="18 19">
        <text>alpha-ribazole 5'-phosphate + adenosylcob(III)inamide-GDP = adenosylcob(III)alamin 5'-phosphate + GMP + H(+)</text>
        <dbReference type="Rhea" id="RHEA:23560"/>
        <dbReference type="ChEBI" id="CHEBI:15378"/>
        <dbReference type="ChEBI" id="CHEBI:57918"/>
        <dbReference type="ChEBI" id="CHEBI:58115"/>
        <dbReference type="ChEBI" id="CHEBI:60487"/>
        <dbReference type="ChEBI" id="CHEBI:60493"/>
        <dbReference type="EC" id="2.7.8.26"/>
    </reaction>
</comment>
<keyword evidence="7 19" id="KW-1003">Cell membrane</keyword>
<evidence type="ECO:0000256" key="3">
    <source>
        <dbReference type="ARBA" id="ARBA00004663"/>
    </source>
</evidence>
<dbReference type="GO" id="GO:0051073">
    <property type="term" value="F:adenosylcobinamide-GDP ribazoletransferase activity"/>
    <property type="evidence" value="ECO:0007669"/>
    <property type="project" value="UniProtKB-UniRule"/>
</dbReference>
<evidence type="ECO:0000256" key="13">
    <source>
        <dbReference type="ARBA" id="ARBA00023136"/>
    </source>
</evidence>
<dbReference type="Pfam" id="PF02654">
    <property type="entry name" value="CobS"/>
    <property type="match status" value="1"/>
</dbReference>
<name>A0A133V5W0_9EURY</name>
<reference evidence="20 21" key="1">
    <citation type="journal article" date="2016" name="Sci. Rep.">
        <title>Metabolic traits of an uncultured archaeal lineage -MSBL1- from brine pools of the Red Sea.</title>
        <authorList>
            <person name="Mwirichia R."/>
            <person name="Alam I."/>
            <person name="Rashid M."/>
            <person name="Vinu M."/>
            <person name="Ba-Alawi W."/>
            <person name="Anthony Kamau A."/>
            <person name="Kamanda Ngugi D."/>
            <person name="Goker M."/>
            <person name="Klenk H.P."/>
            <person name="Bajic V."/>
            <person name="Stingl U."/>
        </authorList>
    </citation>
    <scope>NUCLEOTIDE SEQUENCE [LARGE SCALE GENOMIC DNA]</scope>
    <source>
        <strain evidence="20">SCGC-AAA259O05</strain>
    </source>
</reference>
<keyword evidence="8 19" id="KW-0169">Cobalamin biosynthesis</keyword>
<sequence>MLEGLKGSFSFLTTIPVGGVRLKATAEHMYLFPLVGGFIGLAAGAVALVLFHFFPSGVASVLTVGAIFAITGLHHTDGLLDFGDGLMAFGSPEEKIEIMRDKDLGAGGMVLGLLVILATVSLIPSFEFIVLKALIVSEVSAKFSMVFGSRFGKSASEGLNSDFLEAMEGSSGNCRFVIAILISIALVLLTLGLRGLVPLIAGVVVASLLISAARSHFGGVTGDVLGTVNEVTRMGALLSLKLVM</sequence>
<gene>
    <name evidence="19" type="primary">cobS</name>
    <name evidence="20" type="ORF">AKJ41_00100</name>
</gene>
<evidence type="ECO:0000256" key="10">
    <source>
        <dbReference type="ARBA" id="ARBA00022692"/>
    </source>
</evidence>
<comment type="similarity">
    <text evidence="4 19">Belongs to the CobS family.</text>
</comment>
<evidence type="ECO:0000256" key="14">
    <source>
        <dbReference type="ARBA" id="ARBA00025228"/>
    </source>
</evidence>
<evidence type="ECO:0000256" key="1">
    <source>
        <dbReference type="ARBA" id="ARBA00001946"/>
    </source>
</evidence>
<evidence type="ECO:0000256" key="4">
    <source>
        <dbReference type="ARBA" id="ARBA00010561"/>
    </source>
</evidence>
<evidence type="ECO:0000256" key="11">
    <source>
        <dbReference type="ARBA" id="ARBA00022842"/>
    </source>
</evidence>
<evidence type="ECO:0000256" key="15">
    <source>
        <dbReference type="ARBA" id="ARBA00032605"/>
    </source>
</evidence>
<evidence type="ECO:0000256" key="2">
    <source>
        <dbReference type="ARBA" id="ARBA00004651"/>
    </source>
</evidence>
<feature type="transmembrane region" description="Helical" evidence="19">
    <location>
        <begin position="104"/>
        <end position="123"/>
    </location>
</feature>
<feature type="transmembrane region" description="Helical" evidence="19">
    <location>
        <begin position="30"/>
        <end position="54"/>
    </location>
</feature>
<comment type="catalytic activity">
    <reaction evidence="17 19">
        <text>alpha-ribazole + adenosylcob(III)inamide-GDP = adenosylcob(III)alamin + GMP + H(+)</text>
        <dbReference type="Rhea" id="RHEA:16049"/>
        <dbReference type="ChEBI" id="CHEBI:10329"/>
        <dbReference type="ChEBI" id="CHEBI:15378"/>
        <dbReference type="ChEBI" id="CHEBI:18408"/>
        <dbReference type="ChEBI" id="CHEBI:58115"/>
        <dbReference type="ChEBI" id="CHEBI:60487"/>
        <dbReference type="EC" id="2.7.8.26"/>
    </reaction>
</comment>
<dbReference type="Proteomes" id="UP000070344">
    <property type="component" value="Unassembled WGS sequence"/>
</dbReference>
<dbReference type="GO" id="GO:0008818">
    <property type="term" value="F:cobalamin 5'-phosphate synthase activity"/>
    <property type="evidence" value="ECO:0007669"/>
    <property type="project" value="UniProtKB-UniRule"/>
</dbReference>
<keyword evidence="21" id="KW-1185">Reference proteome</keyword>
<feature type="transmembrane region" description="Helical" evidence="19">
    <location>
        <begin position="172"/>
        <end position="189"/>
    </location>
</feature>
<comment type="pathway">
    <text evidence="3 19">Cofactor biosynthesis; adenosylcobalamin biosynthesis; adenosylcobalamin from cob(II)yrinate a,c-diamide: step 7/7.</text>
</comment>
<evidence type="ECO:0000256" key="7">
    <source>
        <dbReference type="ARBA" id="ARBA00022475"/>
    </source>
</evidence>
<keyword evidence="12 19" id="KW-1133">Transmembrane helix</keyword>
<evidence type="ECO:0000256" key="12">
    <source>
        <dbReference type="ARBA" id="ARBA00022989"/>
    </source>
</evidence>
<evidence type="ECO:0000256" key="6">
    <source>
        <dbReference type="ARBA" id="ARBA00015850"/>
    </source>
</evidence>
<comment type="cofactor">
    <cofactor evidence="1 19">
        <name>Mg(2+)</name>
        <dbReference type="ChEBI" id="CHEBI:18420"/>
    </cofactor>
</comment>
<evidence type="ECO:0000256" key="5">
    <source>
        <dbReference type="ARBA" id="ARBA00013200"/>
    </source>
</evidence>
<keyword evidence="9 19" id="KW-0808">Transferase</keyword>
<evidence type="ECO:0000313" key="21">
    <source>
        <dbReference type="Proteomes" id="UP000070344"/>
    </source>
</evidence>
<dbReference type="PANTHER" id="PTHR34148:SF1">
    <property type="entry name" value="ADENOSYLCOBINAMIDE-GDP RIBAZOLETRANSFERASE"/>
    <property type="match status" value="1"/>
</dbReference>
<comment type="function">
    <text evidence="14 19">Joins adenosylcobinamide-GDP and alpha-ribazole to generate adenosylcobalamin (Ado-cobalamin). Also synthesizes adenosylcobalamin 5'-phosphate from adenosylcobinamide-GDP and alpha-ribazole 5'-phosphate.</text>
</comment>
<evidence type="ECO:0000256" key="16">
    <source>
        <dbReference type="ARBA" id="ARBA00032853"/>
    </source>
</evidence>
<dbReference type="InterPro" id="IPR003805">
    <property type="entry name" value="CobS"/>
</dbReference>
<evidence type="ECO:0000256" key="9">
    <source>
        <dbReference type="ARBA" id="ARBA00022679"/>
    </source>
</evidence>
<evidence type="ECO:0000256" key="18">
    <source>
        <dbReference type="ARBA" id="ARBA00049504"/>
    </source>
</evidence>
<proteinExistence type="inferred from homology"/>